<name>A0A7Y6M207_9ACTN</name>
<dbReference type="AlphaFoldDB" id="A0A7Y6M207"/>
<evidence type="ECO:0000313" key="3">
    <source>
        <dbReference type="Proteomes" id="UP000586042"/>
    </source>
</evidence>
<dbReference type="PANTHER" id="PTHR42976:SF1">
    <property type="entry name" value="GH18 DOMAIN-CONTAINING PROTEIN-RELATED"/>
    <property type="match status" value="1"/>
</dbReference>
<dbReference type="EMBL" id="JABWGN010000002">
    <property type="protein sequence ID" value="NUW30905.1"/>
    <property type="molecule type" value="Genomic_DNA"/>
</dbReference>
<feature type="region of interest" description="Disordered" evidence="1">
    <location>
        <begin position="62"/>
        <end position="81"/>
    </location>
</feature>
<feature type="region of interest" description="Disordered" evidence="1">
    <location>
        <begin position="124"/>
        <end position="179"/>
    </location>
</feature>
<protein>
    <recommendedName>
        <fullName evidence="4">Chitinase</fullName>
    </recommendedName>
</protein>
<keyword evidence="3" id="KW-1185">Reference proteome</keyword>
<dbReference type="Gene3D" id="3.20.20.80">
    <property type="entry name" value="Glycosidases"/>
    <property type="match status" value="1"/>
</dbReference>
<organism evidence="2 3">
    <name type="scientific">Nonomuraea montanisoli</name>
    <dbReference type="NCBI Taxonomy" id="2741721"/>
    <lineage>
        <taxon>Bacteria</taxon>
        <taxon>Bacillati</taxon>
        <taxon>Actinomycetota</taxon>
        <taxon>Actinomycetes</taxon>
        <taxon>Streptosporangiales</taxon>
        <taxon>Streptosporangiaceae</taxon>
        <taxon>Nonomuraea</taxon>
    </lineage>
</organism>
<feature type="compositionally biased region" description="Low complexity" evidence="1">
    <location>
        <begin position="124"/>
        <end position="149"/>
    </location>
</feature>
<proteinExistence type="predicted"/>
<evidence type="ECO:0000256" key="1">
    <source>
        <dbReference type="SAM" id="MobiDB-lite"/>
    </source>
</evidence>
<reference evidence="2 3" key="1">
    <citation type="submission" date="2020-06" db="EMBL/GenBank/DDBJ databases">
        <title>Nonomuraea sp. SMC257, a novel actinomycete isolated from soil.</title>
        <authorList>
            <person name="Chanama M."/>
        </authorList>
    </citation>
    <scope>NUCLEOTIDE SEQUENCE [LARGE SCALE GENOMIC DNA]</scope>
    <source>
        <strain evidence="2 3">SMC257</strain>
    </source>
</reference>
<gene>
    <name evidence="2" type="ORF">HTZ77_05665</name>
</gene>
<dbReference type="Proteomes" id="UP000586042">
    <property type="component" value="Unassembled WGS sequence"/>
</dbReference>
<dbReference type="InterPro" id="IPR052750">
    <property type="entry name" value="GH18_Chitinase"/>
</dbReference>
<accession>A0A7Y6M207</accession>
<comment type="caution">
    <text evidence="2">The sequence shown here is derived from an EMBL/GenBank/DDBJ whole genome shotgun (WGS) entry which is preliminary data.</text>
</comment>
<evidence type="ECO:0008006" key="4">
    <source>
        <dbReference type="Google" id="ProtNLM"/>
    </source>
</evidence>
<dbReference type="RefSeq" id="WP_175588338.1">
    <property type="nucleotide sequence ID" value="NZ_JABWGN010000002.1"/>
</dbReference>
<evidence type="ECO:0000313" key="2">
    <source>
        <dbReference type="EMBL" id="NUW30905.1"/>
    </source>
</evidence>
<feature type="region of interest" description="Disordered" evidence="1">
    <location>
        <begin position="1"/>
        <end position="23"/>
    </location>
</feature>
<dbReference type="PANTHER" id="PTHR42976">
    <property type="entry name" value="BIFUNCTIONAL CHITINASE/LYSOZYME-RELATED"/>
    <property type="match status" value="1"/>
</dbReference>
<sequence>MSGPRLSGPRSSGGRRARPDGTLPRPLAYLAALGLAGATAVSVTLLPARALPDLVPPSVSPAFARPRPPGAPPSAATGPASFVRFAEPGRDPGFDLADDARRTGTRWYALAHLVAGSAPCTAAWTTTSTPPSADEAPTPAPSPTLLADPGTTGDESAPVEKPRTTATDEEAGAGGEEERERALATEIRTLRDEGGGAGLVLGGPRGRDLAAACPTPEGLAAAYGAAVSRLGAAYLDVEARDAADRPAVVRRARALRLLQQQRRLPVVFTLPLHEDGLAERDVAMLHQSRLYGADITTVNLLATVEPSGSSTGRLRRVASAVRAAVRQVARVQGLDDPADAWRQVALTPVLDDAADLDETDARALAAFAARNDLAWLSLRGAEPEPAVARVLAHTLA</sequence>